<evidence type="ECO:0000256" key="1">
    <source>
        <dbReference type="SAM" id="MobiDB-lite"/>
    </source>
</evidence>
<feature type="region of interest" description="Disordered" evidence="1">
    <location>
        <begin position="481"/>
        <end position="513"/>
    </location>
</feature>
<organism evidence="2">
    <name type="scientific">viral metagenome</name>
    <dbReference type="NCBI Taxonomy" id="1070528"/>
    <lineage>
        <taxon>unclassified sequences</taxon>
        <taxon>metagenomes</taxon>
        <taxon>organismal metagenomes</taxon>
    </lineage>
</organism>
<reference evidence="2" key="1">
    <citation type="journal article" date="2020" name="Nature">
        <title>Giant virus diversity and host interactions through global metagenomics.</title>
        <authorList>
            <person name="Schulz F."/>
            <person name="Roux S."/>
            <person name="Paez-Espino D."/>
            <person name="Jungbluth S."/>
            <person name="Walsh D.A."/>
            <person name="Denef V.J."/>
            <person name="McMahon K.D."/>
            <person name="Konstantinidis K.T."/>
            <person name="Eloe-Fadrosh E.A."/>
            <person name="Kyrpides N.C."/>
            <person name="Woyke T."/>
        </authorList>
    </citation>
    <scope>NUCLEOTIDE SEQUENCE</scope>
    <source>
        <strain evidence="2">GVMAG-M-3300027759-42</strain>
    </source>
</reference>
<feature type="compositionally biased region" description="Basic residues" evidence="1">
    <location>
        <begin position="498"/>
        <end position="513"/>
    </location>
</feature>
<sequence length="513" mass="60642">MSIQIDPKQLKITLDTNIPIGNNYEKDILTFGTLISDKLKEVRITPTQYPYFTYQVKYDESVLGFYAYDEVVKTFFKKELFLNRLCNSSDIIKAEENESDPNVLKKRRENMDNNVMLMLKYLLPTKWPVVNNHFSSYDMFKMKDPMNTLFFNPFLTRNYVNLKLSSGAYSLKKVVWLNDIINLVDINTLENINTLAANYSNNDLIKNRDTHDELMGKIKECYEKKCDISELTYLGMLIRSDPYEIVVDVELFEGEMKDGDEKDVKCPYYSDYLGEQLKEIMRPNRNPVRGKLPKKPLFSITSKISKKKGFVEKEELDEKTKAKRKDEDAEYIEVDEGERKKYELYSKKFFEEERQGKLQAKLKKYDINPKGFFIYLSEDLTPIIKYINSEQRENPGKDDKPKTTETLEDFNIKEKLEFPNFSINSNQRPETTKPLNIDEFVEKKIAQYSERKKTDRSFKERFEEEKFKLTLAKKFVYSIASQAKAQSPPPPKNIGGKTQKRRRIKKRYTRRRY</sequence>
<dbReference type="AlphaFoldDB" id="A0A6C0L9H2"/>
<proteinExistence type="predicted"/>
<protein>
    <submittedName>
        <fullName evidence="2">Uncharacterized protein</fullName>
    </submittedName>
</protein>
<evidence type="ECO:0000313" key="2">
    <source>
        <dbReference type="EMBL" id="QHU26745.1"/>
    </source>
</evidence>
<dbReference type="EMBL" id="MN740444">
    <property type="protein sequence ID" value="QHU26745.1"/>
    <property type="molecule type" value="Genomic_DNA"/>
</dbReference>
<accession>A0A6C0L9H2</accession>
<name>A0A6C0L9H2_9ZZZZ</name>